<evidence type="ECO:0000313" key="1">
    <source>
        <dbReference type="EMBL" id="KAF5908416.1"/>
    </source>
</evidence>
<protein>
    <submittedName>
        <fullName evidence="1">Nuclease SbcCD subunit C</fullName>
    </submittedName>
</protein>
<gene>
    <name evidence="1" type="primary">sbcC</name>
    <name evidence="1" type="ORF">DAT39_001869</name>
</gene>
<name>A0A8J4XAQ3_CLAMG</name>
<dbReference type="AlphaFoldDB" id="A0A8J4XAQ3"/>
<evidence type="ECO:0000313" key="2">
    <source>
        <dbReference type="Proteomes" id="UP000727407"/>
    </source>
</evidence>
<organism evidence="1 2">
    <name type="scientific">Clarias magur</name>
    <name type="common">Asian catfish</name>
    <name type="synonym">Macropteronotus magur</name>
    <dbReference type="NCBI Taxonomy" id="1594786"/>
    <lineage>
        <taxon>Eukaryota</taxon>
        <taxon>Metazoa</taxon>
        <taxon>Chordata</taxon>
        <taxon>Craniata</taxon>
        <taxon>Vertebrata</taxon>
        <taxon>Euteleostomi</taxon>
        <taxon>Actinopterygii</taxon>
        <taxon>Neopterygii</taxon>
        <taxon>Teleostei</taxon>
        <taxon>Ostariophysi</taxon>
        <taxon>Siluriformes</taxon>
        <taxon>Clariidae</taxon>
        <taxon>Clarias</taxon>
    </lineage>
</organism>
<dbReference type="Proteomes" id="UP000727407">
    <property type="component" value="Unassembled WGS sequence"/>
</dbReference>
<dbReference type="EMBL" id="QNUK01000013">
    <property type="protein sequence ID" value="KAF5908416.1"/>
    <property type="molecule type" value="Genomic_DNA"/>
</dbReference>
<comment type="caution">
    <text evidence="1">The sequence shown here is derived from an EMBL/GenBank/DDBJ whole genome shotgun (WGS) entry which is preliminary data.</text>
</comment>
<proteinExistence type="predicted"/>
<reference evidence="1" key="1">
    <citation type="submission" date="2020-07" db="EMBL/GenBank/DDBJ databases">
        <title>Clarias magur genome sequencing, assembly and annotation.</title>
        <authorList>
            <person name="Kushwaha B."/>
            <person name="Kumar R."/>
            <person name="Das P."/>
            <person name="Joshi C.G."/>
            <person name="Kumar D."/>
            <person name="Nagpure N.S."/>
            <person name="Pandey M."/>
            <person name="Agarwal S."/>
            <person name="Srivastava S."/>
            <person name="Singh M."/>
            <person name="Sahoo L."/>
            <person name="Jayasankar P."/>
            <person name="Meher P.K."/>
            <person name="Koringa P.G."/>
            <person name="Iquebal M.A."/>
            <person name="Das S.P."/>
            <person name="Bit A."/>
            <person name="Patnaik S."/>
            <person name="Patel N."/>
            <person name="Shah T.M."/>
            <person name="Hinsu A."/>
            <person name="Jena J.K."/>
        </authorList>
    </citation>
    <scope>NUCLEOTIDE SEQUENCE</scope>
    <source>
        <strain evidence="1">CIFAMagur01</strain>
        <tissue evidence="1">Testis</tissue>
    </source>
</reference>
<accession>A0A8J4XAQ3</accession>
<keyword evidence="2" id="KW-1185">Reference proteome</keyword>
<sequence length="67" mass="7793">MRRQTDSLEREQQNLSGNWCWVTKTTAGHAYYDVQIDLSSEVWPLWYVLSNKMVSSEHRVFVSSLAG</sequence>